<reference evidence="5" key="1">
    <citation type="submission" date="2025-08" db="UniProtKB">
        <authorList>
            <consortium name="RefSeq"/>
        </authorList>
    </citation>
    <scope>IDENTIFICATION</scope>
</reference>
<gene>
    <name evidence="5" type="primary">LOC115466496</name>
</gene>
<accession>A0A6P7XK68</accession>
<keyword evidence="1" id="KW-0221">Differentiation</keyword>
<dbReference type="InterPro" id="IPR041966">
    <property type="entry name" value="LOTUS-like"/>
</dbReference>
<proteinExistence type="predicted"/>
<dbReference type="Gene3D" id="3.30.420.610">
    <property type="entry name" value="LOTUS domain-like"/>
    <property type="match status" value="1"/>
</dbReference>
<feature type="domain" description="HTH OST-type" evidence="3">
    <location>
        <begin position="1109"/>
        <end position="1182"/>
    </location>
</feature>
<keyword evidence="4" id="KW-1185">Reference proteome</keyword>
<organism evidence="4 5">
    <name type="scientific">Microcaecilia unicolor</name>
    <dbReference type="NCBI Taxonomy" id="1415580"/>
    <lineage>
        <taxon>Eukaryota</taxon>
        <taxon>Metazoa</taxon>
        <taxon>Chordata</taxon>
        <taxon>Craniata</taxon>
        <taxon>Vertebrata</taxon>
        <taxon>Euteleostomi</taxon>
        <taxon>Amphibia</taxon>
        <taxon>Gymnophiona</taxon>
        <taxon>Siphonopidae</taxon>
        <taxon>Microcaecilia</taxon>
    </lineage>
</organism>
<evidence type="ECO:0000313" key="4">
    <source>
        <dbReference type="Proteomes" id="UP000515156"/>
    </source>
</evidence>
<feature type="compositionally biased region" description="Polar residues" evidence="2">
    <location>
        <begin position="887"/>
        <end position="900"/>
    </location>
</feature>
<feature type="region of interest" description="Disordered" evidence="2">
    <location>
        <begin position="115"/>
        <end position="156"/>
    </location>
</feature>
<feature type="region of interest" description="Disordered" evidence="2">
    <location>
        <begin position="1038"/>
        <end position="1075"/>
    </location>
</feature>
<dbReference type="KEGG" id="muo:115466496"/>
<dbReference type="OrthoDB" id="9909891at2759"/>
<evidence type="ECO:0000259" key="3">
    <source>
        <dbReference type="PROSITE" id="PS51644"/>
    </source>
</evidence>
<protein>
    <submittedName>
        <fullName evidence="5">Uncharacterized protein LOC115466496</fullName>
    </submittedName>
</protein>
<dbReference type="Pfam" id="PF12872">
    <property type="entry name" value="OST-HTH"/>
    <property type="match status" value="1"/>
</dbReference>
<feature type="region of interest" description="Disordered" evidence="2">
    <location>
        <begin position="884"/>
        <end position="952"/>
    </location>
</feature>
<dbReference type="Proteomes" id="UP000515156">
    <property type="component" value="Chromosome 3"/>
</dbReference>
<evidence type="ECO:0000313" key="5">
    <source>
        <dbReference type="RefSeq" id="XP_030053616.1"/>
    </source>
</evidence>
<dbReference type="PROSITE" id="PS51644">
    <property type="entry name" value="HTH_OST"/>
    <property type="match status" value="1"/>
</dbReference>
<dbReference type="RefSeq" id="XP_030053616.1">
    <property type="nucleotide sequence ID" value="XM_030197756.1"/>
</dbReference>
<sequence length="1201" mass="133154">MTTLNHNQIMETFQQGLEGHIWLVSQWLTSLPRAEKLRTLKKCQNRKHGLDLAEVSRMPGVRPLGCKKFQNPIIPEKPDDQKHFNFCSCFKKKLRKPDNRYMRFLMTLKTPVSSQGLKAKSVHKHPRQGFASANSPAHPKIPPSKSSPQKLPPRNPATLQEEKIRQLLPTLLKKFPAGLRIPRLEDVVRREYGIDLATVIQDLRYPDTRSFLLQIANIMLLTPARGARTLVKYRKEVGRGSGKDFVHHPRGSQHSIFPVQMAPADRKNEILRLIHQSLHKTSGLQIKKLKGVLWTQHGIDLEKVSRDLNYKNALCFLQQAPTIQLSDPTRKDKCVVRIDKGINRSSLLISPYPLCSGQLGNGLQDTSLQGPAVTHPFQASQATLSQAPVAQTSNSKSVHLRDLVQTLIHQILYKTCGFEVKKLMQVLLIQHKVDLEKVSHYLGYKDALSFLQKIPNIQLSDPDKGSKCLVVLEKGVKPQPLISTSLPAPYPKEGEVILPPYSKAETVTSSANVPASHPEHMPNVKRFTTTNVSPRSMRQPNHYVRPTIRVLTRPPSITYPNQYLFAKDTHVSNCGVIQLPHAAPVRVQFPVTNPLGQTRQITLLLPSGAHLSSTPSLDRFTQLSQNSHATKPEEIEGWKDDLQQKTISWEKSMPTKPAGLKKKDHVFPHQGASSTPSCPDRPVEEYMKKCPDTQVVNATPPPLQQDMPSDVSQNTHVLKHLPANSSSFSQRPGQSVDGQCLPSNEVATDQLSPVLISVPLPISSPIVPLVQPTSEPQVSESVRGTSLVTRVLPPPRSLPNQPLGNGQLNYLGFQQQMAPISTPMTGIRVRNSFPMPSPGFQTPSLHPKATTWLSDESSKTYFASPSTSVAAMDSTYLEMHKAEESSRYNSSGDLAGNTSLGCKEEPGPSHSSFSISMPASTSGQSPRKPLDDLPKNSAPVIPPKPAALPVDQKTIPGLDKIGKLLSLPEFASGIRVEKLNEIMKKRCKIDLEKLGKEQGCKDIISFLQRLPNIKLSDPGKWSTCIVKLQKASQNGAKATCEGQNPFRPVPTPQQPTEKAPIEGWEDSAPTWSPNRVTPSMIQEATSWSMEANQISAPPQGPNLCPHEHLDPILKEEVLVVLLQKPRGVTFGQFAGVFHKTHGYQLKLSKHGYKSLQSLLDDMKDLVEVLNKGTKDLVIRCRFPSRHRLVEIFPSGPKSGFS</sequence>
<evidence type="ECO:0000256" key="1">
    <source>
        <dbReference type="ARBA" id="ARBA00022782"/>
    </source>
</evidence>
<evidence type="ECO:0000256" key="2">
    <source>
        <dbReference type="SAM" id="MobiDB-lite"/>
    </source>
</evidence>
<name>A0A6P7XK68_9AMPH</name>
<dbReference type="InParanoid" id="A0A6P7XK68"/>
<feature type="compositionally biased region" description="Low complexity" evidence="2">
    <location>
        <begin position="135"/>
        <end position="149"/>
    </location>
</feature>
<dbReference type="GO" id="GO:0030154">
    <property type="term" value="P:cell differentiation"/>
    <property type="evidence" value="ECO:0007669"/>
    <property type="project" value="UniProtKB-KW"/>
</dbReference>
<dbReference type="AlphaFoldDB" id="A0A6P7XK68"/>
<dbReference type="CDD" id="cd08824">
    <property type="entry name" value="LOTUS"/>
    <property type="match status" value="1"/>
</dbReference>
<dbReference type="GeneID" id="115466496"/>
<dbReference type="InterPro" id="IPR025605">
    <property type="entry name" value="OST-HTH/LOTUS_dom"/>
</dbReference>
<feature type="compositionally biased region" description="Polar residues" evidence="2">
    <location>
        <begin position="909"/>
        <end position="925"/>
    </location>
</feature>